<dbReference type="InterPro" id="IPR051455">
    <property type="entry name" value="Bact_solute-bind_prot3"/>
</dbReference>
<evidence type="ECO:0000259" key="4">
    <source>
        <dbReference type="SMART" id="SM00062"/>
    </source>
</evidence>
<dbReference type="CDD" id="cd13690">
    <property type="entry name" value="PBP2_GluB"/>
    <property type="match status" value="1"/>
</dbReference>
<evidence type="ECO:0000256" key="1">
    <source>
        <dbReference type="ARBA" id="ARBA00010333"/>
    </source>
</evidence>
<dbReference type="AlphaFoldDB" id="A0A7W9HSB2"/>
<sequence length="328" mass="34744">MTGPAKVKIDIRRPVVVLAVAAVLSVGSIALPSLHGTDSVAVTTDGADTKAPAAKQGECGTIKDSLRPLEALPSPGAMPSGSTMEKIQQRGRLIAGVDQGKYLLGYRNPQTGQLEGADIDIVRMIAAAILGDPDKVQYVVRDVADRTLLIEQGQVDVVVNTFSATCDRQRAVEFSTGYYEATQRLLVPAKSGVDGIEQLAGKKVCTSIGSTTEVVLRKPEFGLDVVTLAGIPHCMVALQQGKVDAVSSDDGILAGMAAQDPQTRVVGRPLANAYYGVGMHPQQPDLVRFVNRLLERDRANGSLAASARKWLGAQLNPVPPIPSARYRD</sequence>
<dbReference type="GO" id="GO:0006865">
    <property type="term" value="P:amino acid transport"/>
    <property type="evidence" value="ECO:0007669"/>
    <property type="project" value="TreeGrafter"/>
</dbReference>
<keyword evidence="3" id="KW-0732">Signal</keyword>
<dbReference type="PANTHER" id="PTHR30085">
    <property type="entry name" value="AMINO ACID ABC TRANSPORTER PERMEASE"/>
    <property type="match status" value="1"/>
</dbReference>
<dbReference type="GO" id="GO:0005576">
    <property type="term" value="C:extracellular region"/>
    <property type="evidence" value="ECO:0007669"/>
    <property type="project" value="TreeGrafter"/>
</dbReference>
<dbReference type="SMART" id="SM00062">
    <property type="entry name" value="PBPb"/>
    <property type="match status" value="1"/>
</dbReference>
<accession>A0A7W9HSB2</accession>
<organism evidence="5 6">
    <name type="scientific">Saccharothrix ecbatanensis</name>
    <dbReference type="NCBI Taxonomy" id="1105145"/>
    <lineage>
        <taxon>Bacteria</taxon>
        <taxon>Bacillati</taxon>
        <taxon>Actinomycetota</taxon>
        <taxon>Actinomycetes</taxon>
        <taxon>Pseudonocardiales</taxon>
        <taxon>Pseudonocardiaceae</taxon>
        <taxon>Saccharothrix</taxon>
    </lineage>
</organism>
<reference evidence="5 6" key="1">
    <citation type="submission" date="2020-08" db="EMBL/GenBank/DDBJ databases">
        <title>Sequencing the genomes of 1000 actinobacteria strains.</title>
        <authorList>
            <person name="Klenk H.-P."/>
        </authorList>
    </citation>
    <scope>NUCLEOTIDE SEQUENCE [LARGE SCALE GENOMIC DNA]</scope>
    <source>
        <strain evidence="5 6">DSM 45486</strain>
    </source>
</reference>
<dbReference type="PANTHER" id="PTHR30085:SF6">
    <property type="entry name" value="ABC TRANSPORTER GLUTAMINE-BINDING PROTEIN GLNH"/>
    <property type="match status" value="1"/>
</dbReference>
<evidence type="ECO:0000313" key="6">
    <source>
        <dbReference type="Proteomes" id="UP000552097"/>
    </source>
</evidence>
<feature type="domain" description="Solute-binding protein family 3/N-terminal" evidence="4">
    <location>
        <begin position="92"/>
        <end position="314"/>
    </location>
</feature>
<evidence type="ECO:0000313" key="5">
    <source>
        <dbReference type="EMBL" id="MBB5807529.1"/>
    </source>
</evidence>
<keyword evidence="2" id="KW-0813">Transport</keyword>
<dbReference type="InterPro" id="IPR001638">
    <property type="entry name" value="Solute-binding_3/MltF_N"/>
</dbReference>
<evidence type="ECO:0000256" key="3">
    <source>
        <dbReference type="ARBA" id="ARBA00022729"/>
    </source>
</evidence>
<comment type="caution">
    <text evidence="5">The sequence shown here is derived from an EMBL/GenBank/DDBJ whole genome shotgun (WGS) entry which is preliminary data.</text>
</comment>
<comment type="similarity">
    <text evidence="1">Belongs to the bacterial solute-binding protein 3 family.</text>
</comment>
<dbReference type="GO" id="GO:0030288">
    <property type="term" value="C:outer membrane-bounded periplasmic space"/>
    <property type="evidence" value="ECO:0007669"/>
    <property type="project" value="TreeGrafter"/>
</dbReference>
<dbReference type="EMBL" id="JACHMO010000001">
    <property type="protein sequence ID" value="MBB5807529.1"/>
    <property type="molecule type" value="Genomic_DNA"/>
</dbReference>
<keyword evidence="6" id="KW-1185">Reference proteome</keyword>
<dbReference type="Pfam" id="PF00497">
    <property type="entry name" value="SBP_bac_3"/>
    <property type="match status" value="1"/>
</dbReference>
<dbReference type="Gene3D" id="3.40.190.10">
    <property type="entry name" value="Periplasmic binding protein-like II"/>
    <property type="match status" value="2"/>
</dbReference>
<dbReference type="SUPFAM" id="SSF53850">
    <property type="entry name" value="Periplasmic binding protein-like II"/>
    <property type="match status" value="1"/>
</dbReference>
<dbReference type="RefSeq" id="WP_184927579.1">
    <property type="nucleotide sequence ID" value="NZ_JACHMO010000001.1"/>
</dbReference>
<gene>
    <name evidence="5" type="ORF">F4560_007297</name>
</gene>
<dbReference type="Proteomes" id="UP000552097">
    <property type="component" value="Unassembled WGS sequence"/>
</dbReference>
<evidence type="ECO:0000256" key="2">
    <source>
        <dbReference type="ARBA" id="ARBA00022448"/>
    </source>
</evidence>
<protein>
    <submittedName>
        <fullName evidence="5">Polar amino acid transport system substrate-binding protein</fullName>
    </submittedName>
</protein>
<name>A0A7W9HSB2_9PSEU</name>
<proteinExistence type="inferred from homology"/>